<dbReference type="Proteomes" id="UP000248918">
    <property type="component" value="Unassembled WGS sequence"/>
</dbReference>
<reference evidence="3 4" key="1">
    <citation type="submission" date="2018-06" db="EMBL/GenBank/DDBJ databases">
        <title>Genomic Encyclopedia of Type Strains, Phase III (KMG-III): the genomes of soil and plant-associated and newly described type strains.</title>
        <authorList>
            <person name="Whitman W."/>
        </authorList>
    </citation>
    <scope>NUCLEOTIDE SEQUENCE [LARGE SCALE GENOMIC DNA]</scope>
    <source>
        <strain evidence="3 4">LMG 23644</strain>
    </source>
</reference>
<proteinExistence type="predicted"/>
<dbReference type="AlphaFoldDB" id="A0A329B7P2"/>
<dbReference type="InterPro" id="IPR011033">
    <property type="entry name" value="PRC_barrel-like_sf"/>
</dbReference>
<comment type="caution">
    <text evidence="3">The sequence shown here is derived from an EMBL/GenBank/DDBJ whole genome shotgun (WGS) entry which is preliminary data.</text>
</comment>
<feature type="chain" id="PRO_5016257655" evidence="1">
    <location>
        <begin position="25"/>
        <end position="292"/>
    </location>
</feature>
<dbReference type="PANTHER" id="PTHR36505:SF1">
    <property type="entry name" value="BLR1072 PROTEIN"/>
    <property type="match status" value="1"/>
</dbReference>
<evidence type="ECO:0000259" key="2">
    <source>
        <dbReference type="Pfam" id="PF05239"/>
    </source>
</evidence>
<dbReference type="PANTHER" id="PTHR36505">
    <property type="entry name" value="BLR1072 PROTEIN"/>
    <property type="match status" value="1"/>
</dbReference>
<dbReference type="InterPro" id="IPR027275">
    <property type="entry name" value="PRC-brl_dom"/>
</dbReference>
<gene>
    <name evidence="3" type="ORF">BX591_1466</name>
</gene>
<evidence type="ECO:0000313" key="3">
    <source>
        <dbReference type="EMBL" id="RAS17370.1"/>
    </source>
</evidence>
<dbReference type="SUPFAM" id="SSF50346">
    <property type="entry name" value="PRC-barrel domain"/>
    <property type="match status" value="1"/>
</dbReference>
<feature type="signal peptide" evidence="1">
    <location>
        <begin position="1"/>
        <end position="24"/>
    </location>
</feature>
<organism evidence="3 4">
    <name type="scientific">Paraburkholderia bryophila</name>
    <dbReference type="NCBI Taxonomy" id="420952"/>
    <lineage>
        <taxon>Bacteria</taxon>
        <taxon>Pseudomonadati</taxon>
        <taxon>Pseudomonadota</taxon>
        <taxon>Betaproteobacteria</taxon>
        <taxon>Burkholderiales</taxon>
        <taxon>Burkholderiaceae</taxon>
        <taxon>Paraburkholderia</taxon>
    </lineage>
</organism>
<feature type="domain" description="PRC-barrel" evidence="2">
    <location>
        <begin position="178"/>
        <end position="238"/>
    </location>
</feature>
<evidence type="ECO:0000313" key="4">
    <source>
        <dbReference type="Proteomes" id="UP000248918"/>
    </source>
</evidence>
<keyword evidence="1" id="KW-0732">Signal</keyword>
<name>A0A329B7P2_9BURK</name>
<accession>A0A329B7P2</accession>
<dbReference type="PROSITE" id="PS51257">
    <property type="entry name" value="PROKAR_LIPOPROTEIN"/>
    <property type="match status" value="1"/>
</dbReference>
<protein>
    <submittedName>
        <fullName evidence="3">PRC-barrel domain protein</fullName>
    </submittedName>
</protein>
<evidence type="ECO:0000256" key="1">
    <source>
        <dbReference type="SAM" id="SignalP"/>
    </source>
</evidence>
<dbReference type="OrthoDB" id="9125565at2"/>
<dbReference type="Gene3D" id="2.30.30.240">
    <property type="entry name" value="PRC-barrel domain"/>
    <property type="match status" value="1"/>
</dbReference>
<sequence length="292" mass="30749">MKLSILAGYLAATTCLGLACSVSAAANSAGTAAVHTTAPSKVVGGAQKCLSDLHTFNLSIAKDGYWLGGSRYGYGSPANASGYGWYGYPGDEYPAVASDGVRDARPGYEIRALLVSANILARHGQQQQCEALLTTSRGIYQSYVSSLHGNSAPLARMNGWEQRQIASAQPVTGQNISFNSDQLVGTEVRNPQDEALGSVHDIVTSPQTGKIAYLVIGRGGVFGIDEKYVPVPWADFKVTPNVSLLVLTATPSAMKAAPEVSGTQLNNGANFNEVSQKVDAYWKTSLSKADPE</sequence>
<dbReference type="Pfam" id="PF05239">
    <property type="entry name" value="PRC"/>
    <property type="match status" value="1"/>
</dbReference>
<dbReference type="EMBL" id="QLTK01000046">
    <property type="protein sequence ID" value="RAS17370.1"/>
    <property type="molecule type" value="Genomic_DNA"/>
</dbReference>
<dbReference type="RefSeq" id="WP_111935715.1">
    <property type="nucleotide sequence ID" value="NZ_CADFFP010000044.1"/>
</dbReference>